<gene>
    <name evidence="3" type="ORF">MUN79_11795</name>
</gene>
<evidence type="ECO:0000259" key="2">
    <source>
        <dbReference type="Pfam" id="PF08327"/>
    </source>
</evidence>
<name>A0A8T9QAD7_9BACT</name>
<dbReference type="InterPro" id="IPR023393">
    <property type="entry name" value="START-like_dom_sf"/>
</dbReference>
<dbReference type="CDD" id="cd07814">
    <property type="entry name" value="SRPBCC_CalC_Aha1-like"/>
    <property type="match status" value="1"/>
</dbReference>
<dbReference type="InterPro" id="IPR013538">
    <property type="entry name" value="ASHA1/2-like_C"/>
</dbReference>
<dbReference type="RefSeq" id="WP_244677833.1">
    <property type="nucleotide sequence ID" value="NZ_CP095046.1"/>
</dbReference>
<dbReference type="Pfam" id="PF08327">
    <property type="entry name" value="AHSA1"/>
    <property type="match status" value="1"/>
</dbReference>
<dbReference type="EMBL" id="CP095046">
    <property type="protein sequence ID" value="UOQ74494.1"/>
    <property type="molecule type" value="Genomic_DNA"/>
</dbReference>
<reference evidence="3" key="1">
    <citation type="submission" date="2022-04" db="EMBL/GenBank/DDBJ databases">
        <title>Hymenobacter sp. isolated from the air.</title>
        <authorList>
            <person name="Won M."/>
            <person name="Lee C.-M."/>
            <person name="Woen H.-Y."/>
            <person name="Kwon S.-W."/>
        </authorList>
    </citation>
    <scope>NUCLEOTIDE SEQUENCE</scope>
    <source>
        <strain evidence="3">5116S-3</strain>
    </source>
</reference>
<dbReference type="Gene3D" id="3.30.530.20">
    <property type="match status" value="1"/>
</dbReference>
<evidence type="ECO:0000313" key="3">
    <source>
        <dbReference type="EMBL" id="UOQ74494.1"/>
    </source>
</evidence>
<dbReference type="AlphaFoldDB" id="A0A8T9QAD7"/>
<protein>
    <submittedName>
        <fullName evidence="3">SRPBCC domain-containing protein</fullName>
    </submittedName>
</protein>
<organism evidence="3 4">
    <name type="scientific">Hymenobacter cellulosilyticus</name>
    <dbReference type="NCBI Taxonomy" id="2932248"/>
    <lineage>
        <taxon>Bacteria</taxon>
        <taxon>Pseudomonadati</taxon>
        <taxon>Bacteroidota</taxon>
        <taxon>Cytophagia</taxon>
        <taxon>Cytophagales</taxon>
        <taxon>Hymenobacteraceae</taxon>
        <taxon>Hymenobacter</taxon>
    </lineage>
</organism>
<sequence length="145" mass="16307">MKKACFSTMINAPKDKVWNVLWNAQTYPTWASVFSPGSRAESDWQEGSTVVFSSADGGGMYSRIARSVPHELITFEHLGEVKNGQQQPFGQEHQNWTNATETYTLRQIGNTTELTVEMDVAEDHQAYFAETFPEALEKVKELAEA</sequence>
<feature type="domain" description="Activator of Hsp90 ATPase homologue 1/2-like C-terminal" evidence="2">
    <location>
        <begin position="11"/>
        <end position="143"/>
    </location>
</feature>
<dbReference type="SUPFAM" id="SSF55961">
    <property type="entry name" value="Bet v1-like"/>
    <property type="match status" value="1"/>
</dbReference>
<dbReference type="KEGG" id="hcu:MUN79_11795"/>
<keyword evidence="4" id="KW-1185">Reference proteome</keyword>
<dbReference type="Proteomes" id="UP000831796">
    <property type="component" value="Chromosome"/>
</dbReference>
<comment type="similarity">
    <text evidence="1">Belongs to the AHA1 family.</text>
</comment>
<proteinExistence type="inferred from homology"/>
<accession>A0A8T9QAD7</accession>
<evidence type="ECO:0000256" key="1">
    <source>
        <dbReference type="ARBA" id="ARBA00006817"/>
    </source>
</evidence>
<evidence type="ECO:0000313" key="4">
    <source>
        <dbReference type="Proteomes" id="UP000831796"/>
    </source>
</evidence>